<dbReference type="SUPFAM" id="SSF50978">
    <property type="entry name" value="WD40 repeat-like"/>
    <property type="match status" value="1"/>
</dbReference>
<dbReference type="GO" id="GO:0005634">
    <property type="term" value="C:nucleus"/>
    <property type="evidence" value="ECO:0007669"/>
    <property type="project" value="UniProtKB-SubCell"/>
</dbReference>
<dbReference type="EMBL" id="HE573026">
    <property type="protein sequence ID" value="CCC51651.1"/>
    <property type="molecule type" value="Genomic_DNA"/>
</dbReference>
<dbReference type="SMART" id="SM00320">
    <property type="entry name" value="WD40"/>
    <property type="match status" value="4"/>
</dbReference>
<name>G0U6Z4_TRYVY</name>
<dbReference type="InterPro" id="IPR015943">
    <property type="entry name" value="WD40/YVTN_repeat-like_dom_sf"/>
</dbReference>
<reference evidence="12" key="1">
    <citation type="journal article" date="2012" name="Proc. Natl. Acad. Sci. U.S.A.">
        <title>Antigenic diversity is generated by distinct evolutionary mechanisms in African trypanosome species.</title>
        <authorList>
            <person name="Jackson A.P."/>
            <person name="Berry A."/>
            <person name="Aslett M."/>
            <person name="Allison H.C."/>
            <person name="Burton P."/>
            <person name="Vavrova-Anderson J."/>
            <person name="Brown R."/>
            <person name="Browne H."/>
            <person name="Corton N."/>
            <person name="Hauser H."/>
            <person name="Gamble J."/>
            <person name="Gilderthorp R."/>
            <person name="Marcello L."/>
            <person name="McQuillan J."/>
            <person name="Otto T.D."/>
            <person name="Quail M.A."/>
            <person name="Sanders M.J."/>
            <person name="van Tonder A."/>
            <person name="Ginger M.L."/>
            <person name="Field M.C."/>
            <person name="Barry J.D."/>
            <person name="Hertz-Fowler C."/>
            <person name="Berriman M."/>
        </authorList>
    </citation>
    <scope>NUCLEOTIDE SEQUENCE</scope>
    <source>
        <strain evidence="12">Y486</strain>
    </source>
</reference>
<organism evidence="12">
    <name type="scientific">Trypanosoma vivax (strain Y486)</name>
    <dbReference type="NCBI Taxonomy" id="1055687"/>
    <lineage>
        <taxon>Eukaryota</taxon>
        <taxon>Discoba</taxon>
        <taxon>Euglenozoa</taxon>
        <taxon>Kinetoplastea</taxon>
        <taxon>Metakinetoplastina</taxon>
        <taxon>Trypanosomatida</taxon>
        <taxon>Trypanosomatidae</taxon>
        <taxon>Trypanosoma</taxon>
        <taxon>Duttonella</taxon>
    </lineage>
</organism>
<keyword evidence="8" id="KW-0539">Nucleus</keyword>
<evidence type="ECO:0000256" key="10">
    <source>
        <dbReference type="SAM" id="MobiDB-lite"/>
    </source>
</evidence>
<keyword evidence="5" id="KW-0227">DNA damage</keyword>
<dbReference type="InterPro" id="IPR036322">
    <property type="entry name" value="WD40_repeat_dom_sf"/>
</dbReference>
<dbReference type="GO" id="GO:0006335">
    <property type="term" value="P:DNA replication-dependent chromatin assembly"/>
    <property type="evidence" value="ECO:0007669"/>
    <property type="project" value="InterPro"/>
</dbReference>
<dbReference type="OMA" id="CIVSNLH"/>
<dbReference type="VEuPathDB" id="TriTrypDB:TvY486_1006980"/>
<dbReference type="PANTHER" id="PTHR15271:SF4">
    <property type="entry name" value="CHROMATIN ASSEMBLY FACTOR 1 SUBUNIT B"/>
    <property type="match status" value="1"/>
</dbReference>
<evidence type="ECO:0000256" key="8">
    <source>
        <dbReference type="ARBA" id="ARBA00023242"/>
    </source>
</evidence>
<comment type="subcellular location">
    <subcellularLocation>
        <location evidence="1">Nucleus</location>
    </subcellularLocation>
</comment>
<protein>
    <submittedName>
        <fullName evidence="12">Putative chromatin assembly factor 1 subunit B</fullName>
    </submittedName>
</protein>
<keyword evidence="6" id="KW-0156">Chromatin regulator</keyword>
<dbReference type="InterPro" id="IPR055410">
    <property type="entry name" value="Beta-prop_CAF1B_HIR1"/>
</dbReference>
<evidence type="ECO:0000256" key="3">
    <source>
        <dbReference type="ARBA" id="ARBA00022574"/>
    </source>
</evidence>
<evidence type="ECO:0000256" key="5">
    <source>
        <dbReference type="ARBA" id="ARBA00022763"/>
    </source>
</evidence>
<feature type="compositionally biased region" description="Basic and acidic residues" evidence="10">
    <location>
        <begin position="515"/>
        <end position="527"/>
    </location>
</feature>
<comment type="similarity">
    <text evidence="2">Belongs to the WD repeat HIR1 family.</text>
</comment>
<feature type="domain" description="CAF1B/HIR1 beta-propeller" evidence="11">
    <location>
        <begin position="11"/>
        <end position="273"/>
    </location>
</feature>
<evidence type="ECO:0000256" key="2">
    <source>
        <dbReference type="ARBA" id="ARBA00007306"/>
    </source>
</evidence>
<dbReference type="Gene3D" id="2.130.10.10">
    <property type="entry name" value="YVTN repeat-like/Quinoprotein amine dehydrogenase"/>
    <property type="match status" value="2"/>
</dbReference>
<evidence type="ECO:0000256" key="9">
    <source>
        <dbReference type="PROSITE-ProRule" id="PRU00221"/>
    </source>
</evidence>
<evidence type="ECO:0000256" key="7">
    <source>
        <dbReference type="ARBA" id="ARBA00023204"/>
    </source>
</evidence>
<sequence>MSSPGQLLIRVRTLEILWHGCERDEEAVQFGLQSVAIEGIVSIDYNAQNDRIVTSGGDGHIRLWQLHPEAIGNWLVNSQCDMTACATFICGMRSAWMPLTARWSPNGRLIASAHCDGKICLWWKERNQRDDGEEEWKDYRHLSGHVIDVYDICFSPDSRYLLSAGGDGSVVLHDLDGSTVPVVQLQELHRKFCRGVAWDPWMQFVATFGGGPPLVFMHAPKPGARRPHLLSHRKGQGDFIGESCAATFRRIGWSPDGTILAVPYGKVVHDNSSRSHGDCENGVSAAAKDARRANDMVHCVYFYTRNALDKVAGRMIIRGYSEVRGVLWAPCFLQPIENSIQSLVKIDDEKQEEVHEERVDWEKRKRALNDRGSWGPEDYRMALAVWTAEEVIVYTTDSAVRHSDYTDLHMRSISDVAWSPDAAYLFTASLDGYISVISTGGSLGIAHKLPLFSDRPVTIKLAQMLVELKKASEKTEIRRGEGGSPSNQKAPPLGRDGGGSATVMHAPVKKKRKTEQHQENAKEDLKNLEPSAVVTITELTDLMDGV</sequence>
<keyword evidence="4" id="KW-0677">Repeat</keyword>
<dbReference type="InterPro" id="IPR045145">
    <property type="entry name" value="PTHR15271"/>
</dbReference>
<dbReference type="PANTHER" id="PTHR15271">
    <property type="entry name" value="CHROMATIN ASSEMBLY FACTOR 1 SUBUNIT B"/>
    <property type="match status" value="1"/>
</dbReference>
<feature type="repeat" description="WD" evidence="9">
    <location>
        <begin position="40"/>
        <end position="66"/>
    </location>
</feature>
<feature type="repeat" description="WD" evidence="9">
    <location>
        <begin position="142"/>
        <end position="176"/>
    </location>
</feature>
<dbReference type="GO" id="GO:0006281">
    <property type="term" value="P:DNA repair"/>
    <property type="evidence" value="ECO:0007669"/>
    <property type="project" value="UniProtKB-KW"/>
</dbReference>
<evidence type="ECO:0000256" key="6">
    <source>
        <dbReference type="ARBA" id="ARBA00022853"/>
    </source>
</evidence>
<dbReference type="InterPro" id="IPR001680">
    <property type="entry name" value="WD40_rpt"/>
</dbReference>
<evidence type="ECO:0000256" key="1">
    <source>
        <dbReference type="ARBA" id="ARBA00004123"/>
    </source>
</evidence>
<dbReference type="Pfam" id="PF24105">
    <property type="entry name" value="Beta-prop_CAF1B_HIR1"/>
    <property type="match status" value="1"/>
</dbReference>
<dbReference type="PROSITE" id="PS50294">
    <property type="entry name" value="WD_REPEATS_REGION"/>
    <property type="match status" value="1"/>
</dbReference>
<feature type="region of interest" description="Disordered" evidence="10">
    <location>
        <begin position="473"/>
        <end position="528"/>
    </location>
</feature>
<dbReference type="AlphaFoldDB" id="G0U6Z4"/>
<keyword evidence="7" id="KW-0234">DNA repair</keyword>
<dbReference type="GO" id="GO:0006334">
    <property type="term" value="P:nucleosome assembly"/>
    <property type="evidence" value="ECO:0007669"/>
    <property type="project" value="TreeGrafter"/>
</dbReference>
<keyword evidence="3 9" id="KW-0853">WD repeat</keyword>
<proteinExistence type="inferred from homology"/>
<dbReference type="PROSITE" id="PS50082">
    <property type="entry name" value="WD_REPEATS_2"/>
    <property type="match status" value="3"/>
</dbReference>
<evidence type="ECO:0000256" key="4">
    <source>
        <dbReference type="ARBA" id="ARBA00022737"/>
    </source>
</evidence>
<evidence type="ECO:0000259" key="11">
    <source>
        <dbReference type="Pfam" id="PF24105"/>
    </source>
</evidence>
<accession>G0U6Z4</accession>
<evidence type="ECO:0000313" key="12">
    <source>
        <dbReference type="EMBL" id="CCC51651.1"/>
    </source>
</evidence>
<feature type="repeat" description="WD" evidence="9">
    <location>
        <begin position="406"/>
        <end position="436"/>
    </location>
</feature>
<dbReference type="GO" id="GO:0033186">
    <property type="term" value="C:CAF-1 complex"/>
    <property type="evidence" value="ECO:0007669"/>
    <property type="project" value="TreeGrafter"/>
</dbReference>
<dbReference type="Pfam" id="PF00400">
    <property type="entry name" value="WD40"/>
    <property type="match status" value="1"/>
</dbReference>
<gene>
    <name evidence="12" type="ORF">TVY486_1006980</name>
</gene>